<evidence type="ECO:0000313" key="1">
    <source>
        <dbReference type="EMBL" id="PJB99748.1"/>
    </source>
</evidence>
<protein>
    <submittedName>
        <fullName evidence="1">Uncharacterized protein</fullName>
    </submittedName>
</protein>
<dbReference type="Proteomes" id="UP000228875">
    <property type="component" value="Unassembled WGS sequence"/>
</dbReference>
<comment type="caution">
    <text evidence="1">The sequence shown here is derived from an EMBL/GenBank/DDBJ whole genome shotgun (WGS) entry which is preliminary data.</text>
</comment>
<name>A0A2M8DNQ4_9BACT</name>
<organism evidence="1 2">
    <name type="scientific">Candidatus Nealsonbacteria bacterium CG_4_9_14_0_8_um_filter_35_12</name>
    <dbReference type="NCBI Taxonomy" id="1974692"/>
    <lineage>
        <taxon>Bacteria</taxon>
        <taxon>Candidatus Nealsoniibacteriota</taxon>
    </lineage>
</organism>
<accession>A0A2M8DNQ4</accession>
<reference evidence="2" key="1">
    <citation type="submission" date="2017-09" db="EMBL/GenBank/DDBJ databases">
        <title>Depth-based differentiation of microbial function through sediment-hosted aquifers and enrichment of novel symbionts in the deep terrestrial subsurface.</title>
        <authorList>
            <person name="Probst A.J."/>
            <person name="Ladd B."/>
            <person name="Jarett J.K."/>
            <person name="Geller-Mcgrath D.E."/>
            <person name="Sieber C.M.K."/>
            <person name="Emerson J.B."/>
            <person name="Anantharaman K."/>
            <person name="Thomas B.C."/>
            <person name="Malmstrom R."/>
            <person name="Stieglmeier M."/>
            <person name="Klingl A."/>
            <person name="Woyke T."/>
            <person name="Ryan C.M."/>
            <person name="Banfield J.F."/>
        </authorList>
    </citation>
    <scope>NUCLEOTIDE SEQUENCE [LARGE SCALE GENOMIC DNA]</scope>
</reference>
<sequence>MEWGIKKYEWGIVENFGITMVFCGKPFYEIRKDTNIRKLFRTFAPIAELRGSPEVNFVLLPGRKNFVIS</sequence>
<dbReference type="AlphaFoldDB" id="A0A2M8DNQ4"/>
<proteinExistence type="predicted"/>
<dbReference type="EMBL" id="PFTB01000004">
    <property type="protein sequence ID" value="PJB99748.1"/>
    <property type="molecule type" value="Genomic_DNA"/>
</dbReference>
<gene>
    <name evidence="1" type="ORF">CO077_00165</name>
</gene>
<evidence type="ECO:0000313" key="2">
    <source>
        <dbReference type="Proteomes" id="UP000228875"/>
    </source>
</evidence>